<comment type="caution">
    <text evidence="4">The sequence shown here is derived from an EMBL/GenBank/DDBJ whole genome shotgun (WGS) entry which is preliminary data.</text>
</comment>
<gene>
    <name evidence="4" type="ORF">BCR39DRAFT_538039</name>
</gene>
<protein>
    <recommendedName>
        <fullName evidence="6">Nucleosome assembly protein</fullName>
    </recommendedName>
</protein>
<dbReference type="EMBL" id="MCFC01000038">
    <property type="protein sequence ID" value="ORY27440.1"/>
    <property type="molecule type" value="Genomic_DNA"/>
</dbReference>
<evidence type="ECO:0000313" key="5">
    <source>
        <dbReference type="Proteomes" id="UP000193986"/>
    </source>
</evidence>
<accession>A0A1Y2AYR5</accession>
<dbReference type="Pfam" id="PF00956">
    <property type="entry name" value="NAP"/>
    <property type="match status" value="1"/>
</dbReference>
<dbReference type="GO" id="GO:0006334">
    <property type="term" value="P:nucleosome assembly"/>
    <property type="evidence" value="ECO:0007669"/>
    <property type="project" value="InterPro"/>
</dbReference>
<evidence type="ECO:0000256" key="3">
    <source>
        <dbReference type="SAM" id="MobiDB-lite"/>
    </source>
</evidence>
<sequence>MSAADEWKPAAPELSDDLIAELEKPGNEKKWRTMQFDARETKNYLETIRPKVKPIDSFWLIALTSHRVISPLISSKSDQHALSFVEHVELVQDEEDPRPYEIIFHFKENPYFTNSTLSKKFSLKDEFKDKKDGFEDDHLEPGIQKIDWKEGQNLTEKYPRQSGEDGDFEGDIGSFFHFFTEAEDIYGIGQLLQDEILPEAVGFFTGKEGQDEMNSEDEDEESGDEEDEIDLEDEEDDQPKKKRKY</sequence>
<name>A0A1Y2AYR5_9TREE</name>
<evidence type="ECO:0000256" key="2">
    <source>
        <dbReference type="RuleBase" id="RU003876"/>
    </source>
</evidence>
<dbReference type="GO" id="GO:0005634">
    <property type="term" value="C:nucleus"/>
    <property type="evidence" value="ECO:0007669"/>
    <property type="project" value="InterPro"/>
</dbReference>
<organism evidence="4 5">
    <name type="scientific">Naematelia encephala</name>
    <dbReference type="NCBI Taxonomy" id="71784"/>
    <lineage>
        <taxon>Eukaryota</taxon>
        <taxon>Fungi</taxon>
        <taxon>Dikarya</taxon>
        <taxon>Basidiomycota</taxon>
        <taxon>Agaricomycotina</taxon>
        <taxon>Tremellomycetes</taxon>
        <taxon>Tremellales</taxon>
        <taxon>Naemateliaceae</taxon>
        <taxon>Naematelia</taxon>
    </lineage>
</organism>
<evidence type="ECO:0008006" key="6">
    <source>
        <dbReference type="Google" id="ProtNLM"/>
    </source>
</evidence>
<keyword evidence="5" id="KW-1185">Reference proteome</keyword>
<dbReference type="InterPro" id="IPR037231">
    <property type="entry name" value="NAP-like_sf"/>
</dbReference>
<dbReference type="PANTHER" id="PTHR11875">
    <property type="entry name" value="TESTIS-SPECIFIC Y-ENCODED PROTEIN"/>
    <property type="match status" value="1"/>
</dbReference>
<dbReference type="InterPro" id="IPR002164">
    <property type="entry name" value="NAP_family"/>
</dbReference>
<feature type="region of interest" description="Disordered" evidence="3">
    <location>
        <begin position="203"/>
        <end position="245"/>
    </location>
</feature>
<proteinExistence type="inferred from homology"/>
<dbReference type="Gene3D" id="3.30.1120.90">
    <property type="entry name" value="Nucleosome assembly protein"/>
    <property type="match status" value="1"/>
</dbReference>
<dbReference type="SUPFAM" id="SSF143113">
    <property type="entry name" value="NAP-like"/>
    <property type="match status" value="1"/>
</dbReference>
<evidence type="ECO:0000256" key="1">
    <source>
        <dbReference type="ARBA" id="ARBA00009947"/>
    </source>
</evidence>
<dbReference type="OrthoDB" id="19419at2759"/>
<feature type="compositionally biased region" description="Acidic residues" evidence="3">
    <location>
        <begin position="211"/>
        <end position="237"/>
    </location>
</feature>
<dbReference type="InParanoid" id="A0A1Y2AYR5"/>
<evidence type="ECO:0000313" key="4">
    <source>
        <dbReference type="EMBL" id="ORY27440.1"/>
    </source>
</evidence>
<dbReference type="Proteomes" id="UP000193986">
    <property type="component" value="Unassembled WGS sequence"/>
</dbReference>
<dbReference type="AlphaFoldDB" id="A0A1Y2AYR5"/>
<reference evidence="4 5" key="1">
    <citation type="submission" date="2016-07" db="EMBL/GenBank/DDBJ databases">
        <title>Pervasive Adenine N6-methylation of Active Genes in Fungi.</title>
        <authorList>
            <consortium name="DOE Joint Genome Institute"/>
            <person name="Mondo S.J."/>
            <person name="Dannebaum R.O."/>
            <person name="Kuo R.C."/>
            <person name="Labutti K."/>
            <person name="Haridas S."/>
            <person name="Kuo A."/>
            <person name="Salamov A."/>
            <person name="Ahrendt S.R."/>
            <person name="Lipzen A."/>
            <person name="Sullivan W."/>
            <person name="Andreopoulos W.B."/>
            <person name="Clum A."/>
            <person name="Lindquist E."/>
            <person name="Daum C."/>
            <person name="Ramamoorthy G.K."/>
            <person name="Gryganskyi A."/>
            <person name="Culley D."/>
            <person name="Magnuson J.K."/>
            <person name="James T.Y."/>
            <person name="O'Malley M.A."/>
            <person name="Stajich J.E."/>
            <person name="Spatafora J.W."/>
            <person name="Visel A."/>
            <person name="Grigoriev I.V."/>
        </authorList>
    </citation>
    <scope>NUCLEOTIDE SEQUENCE [LARGE SCALE GENOMIC DNA]</scope>
    <source>
        <strain evidence="4 5">68-887.2</strain>
    </source>
</reference>
<comment type="similarity">
    <text evidence="1 2">Belongs to the nucleosome assembly protein (NAP) family.</text>
</comment>
<dbReference type="STRING" id="71784.A0A1Y2AYR5"/>